<keyword evidence="1" id="KW-1133">Transmembrane helix</keyword>
<evidence type="ECO:0000259" key="2">
    <source>
        <dbReference type="Pfam" id="PF12409"/>
    </source>
</evidence>
<comment type="subcellular location">
    <subcellularLocation>
        <location evidence="1">Membrane</location>
        <topology evidence="1">Multi-pass membrane protein</topology>
    </subcellularLocation>
</comment>
<name>A0A5J4VF69_9EUKA</name>
<feature type="transmembrane region" description="Helical" evidence="1">
    <location>
        <begin position="32"/>
        <end position="53"/>
    </location>
</feature>
<accession>A0A5J4VF69</accession>
<keyword evidence="1" id="KW-0067">ATP-binding</keyword>
<evidence type="ECO:0000256" key="1">
    <source>
        <dbReference type="RuleBase" id="RU362082"/>
    </source>
</evidence>
<protein>
    <recommendedName>
        <fullName evidence="1">Cation-transporting ATPase</fullName>
        <ecNumber evidence="1">7.2.2.-</ecNumber>
    </recommendedName>
</protein>
<feature type="domain" description="P5B-type ATPase N-terminal" evidence="2">
    <location>
        <begin position="24"/>
        <end position="92"/>
    </location>
</feature>
<dbReference type="EC" id="7.2.2.-" evidence="1"/>
<dbReference type="Proteomes" id="UP000324800">
    <property type="component" value="Unassembled WGS sequence"/>
</dbReference>
<evidence type="ECO:0000313" key="4">
    <source>
        <dbReference type="Proteomes" id="UP000324800"/>
    </source>
</evidence>
<reference evidence="3 4" key="1">
    <citation type="submission" date="2019-03" db="EMBL/GenBank/DDBJ databases">
        <title>Single cell metagenomics reveals metabolic interactions within the superorganism composed of flagellate Streblomastix strix and complex community of Bacteroidetes bacteria on its surface.</title>
        <authorList>
            <person name="Treitli S.C."/>
            <person name="Kolisko M."/>
            <person name="Husnik F."/>
            <person name="Keeling P."/>
            <person name="Hampl V."/>
        </authorList>
    </citation>
    <scope>NUCLEOTIDE SEQUENCE [LARGE SCALE GENOMIC DNA]</scope>
    <source>
        <strain evidence="3">ST1C</strain>
    </source>
</reference>
<dbReference type="GO" id="GO:0005524">
    <property type="term" value="F:ATP binding"/>
    <property type="evidence" value="ECO:0007669"/>
    <property type="project" value="UniProtKB-UniRule"/>
</dbReference>
<keyword evidence="1" id="KW-0812">Transmembrane</keyword>
<keyword evidence="1" id="KW-0547">Nucleotide-binding</keyword>
<dbReference type="AlphaFoldDB" id="A0A5J4VF69"/>
<gene>
    <name evidence="3" type="ORF">EZS28_023447</name>
</gene>
<dbReference type="Pfam" id="PF12409">
    <property type="entry name" value="P5-ATPase"/>
    <property type="match status" value="1"/>
</dbReference>
<organism evidence="3 4">
    <name type="scientific">Streblomastix strix</name>
    <dbReference type="NCBI Taxonomy" id="222440"/>
    <lineage>
        <taxon>Eukaryota</taxon>
        <taxon>Metamonada</taxon>
        <taxon>Preaxostyla</taxon>
        <taxon>Oxymonadida</taxon>
        <taxon>Streblomastigidae</taxon>
        <taxon>Streblomastix</taxon>
    </lineage>
</organism>
<feature type="non-terminal residue" evidence="3">
    <location>
        <position position="149"/>
    </location>
</feature>
<keyword evidence="1" id="KW-0472">Membrane</keyword>
<evidence type="ECO:0000313" key="3">
    <source>
        <dbReference type="EMBL" id="KAA6381024.1"/>
    </source>
</evidence>
<comment type="catalytic activity">
    <reaction evidence="1">
        <text>ATP + H2O = ADP + phosphate + H(+)</text>
        <dbReference type="Rhea" id="RHEA:13065"/>
        <dbReference type="ChEBI" id="CHEBI:15377"/>
        <dbReference type="ChEBI" id="CHEBI:15378"/>
        <dbReference type="ChEBI" id="CHEBI:30616"/>
        <dbReference type="ChEBI" id="CHEBI:43474"/>
        <dbReference type="ChEBI" id="CHEBI:456216"/>
    </reaction>
</comment>
<dbReference type="GO" id="GO:0016020">
    <property type="term" value="C:membrane"/>
    <property type="evidence" value="ECO:0007669"/>
    <property type="project" value="UniProtKB-SubCell"/>
</dbReference>
<comment type="caution">
    <text evidence="1">Lacks conserved residue(s) required for the propagation of feature annotation.</text>
</comment>
<keyword evidence="1" id="KW-0460">Magnesium</keyword>
<dbReference type="InterPro" id="IPR047819">
    <property type="entry name" value="P5A-ATPase_N"/>
</dbReference>
<keyword evidence="1" id="KW-1278">Translocase</keyword>
<sequence length="149" mass="17443">MVSKETTSLSQGQSERVTQNCRLFKPSLIRRFVFALGCVFTLWILALVCHWIKKFFIWCCYSECTQNYAQNRSKVTRAIVKDQYNQSLICKHIIVEIDGETVGLVNFENILYQYDELSGQLIPTQFDPEKPFFYYHEEMSKGLTETDSI</sequence>
<dbReference type="EMBL" id="SNRW01007570">
    <property type="protein sequence ID" value="KAA6381024.1"/>
    <property type="molecule type" value="Genomic_DNA"/>
</dbReference>
<keyword evidence="1" id="KW-0479">Metal-binding</keyword>
<dbReference type="GO" id="GO:0019829">
    <property type="term" value="F:ATPase-coupled monoatomic cation transmembrane transporter activity"/>
    <property type="evidence" value="ECO:0007669"/>
    <property type="project" value="UniProtKB-UniRule"/>
</dbReference>
<comment type="caution">
    <text evidence="3">The sequence shown here is derived from an EMBL/GenBank/DDBJ whole genome shotgun (WGS) entry which is preliminary data.</text>
</comment>
<proteinExistence type="inferred from homology"/>
<dbReference type="GO" id="GO:0046872">
    <property type="term" value="F:metal ion binding"/>
    <property type="evidence" value="ECO:0007669"/>
    <property type="project" value="UniProtKB-UniRule"/>
</dbReference>
<comment type="similarity">
    <text evidence="1">Belongs to the cation transport ATPase (P-type) (TC 3.A.3) family. Type V subfamily.</text>
</comment>